<protein>
    <recommendedName>
        <fullName evidence="1">Retrotransposon gag domain-containing protein</fullName>
    </recommendedName>
</protein>
<comment type="caution">
    <text evidence="2">The sequence shown here is derived from an EMBL/GenBank/DDBJ whole genome shotgun (WGS) entry which is preliminary data.</text>
</comment>
<organism evidence="2 3">
    <name type="scientific">Trifolium medium</name>
    <dbReference type="NCBI Taxonomy" id="97028"/>
    <lineage>
        <taxon>Eukaryota</taxon>
        <taxon>Viridiplantae</taxon>
        <taxon>Streptophyta</taxon>
        <taxon>Embryophyta</taxon>
        <taxon>Tracheophyta</taxon>
        <taxon>Spermatophyta</taxon>
        <taxon>Magnoliopsida</taxon>
        <taxon>eudicotyledons</taxon>
        <taxon>Gunneridae</taxon>
        <taxon>Pentapetalae</taxon>
        <taxon>rosids</taxon>
        <taxon>fabids</taxon>
        <taxon>Fabales</taxon>
        <taxon>Fabaceae</taxon>
        <taxon>Papilionoideae</taxon>
        <taxon>50 kb inversion clade</taxon>
        <taxon>NPAAA clade</taxon>
        <taxon>Hologalegina</taxon>
        <taxon>IRL clade</taxon>
        <taxon>Trifolieae</taxon>
        <taxon>Trifolium</taxon>
    </lineage>
</organism>
<evidence type="ECO:0000259" key="1">
    <source>
        <dbReference type="Pfam" id="PF03732"/>
    </source>
</evidence>
<dbReference type="InterPro" id="IPR005162">
    <property type="entry name" value="Retrotrans_gag_dom"/>
</dbReference>
<reference evidence="2 3" key="1">
    <citation type="journal article" date="2018" name="Front. Plant Sci.">
        <title>Red Clover (Trifolium pratense) and Zigzag Clover (T. medium) - A Picture of Genomic Similarities and Differences.</title>
        <authorList>
            <person name="Dluhosova J."/>
            <person name="Istvanek J."/>
            <person name="Nedelnik J."/>
            <person name="Repkova J."/>
        </authorList>
    </citation>
    <scope>NUCLEOTIDE SEQUENCE [LARGE SCALE GENOMIC DNA]</scope>
    <source>
        <strain evidence="3">cv. 10/8</strain>
        <tissue evidence="2">Leaf</tissue>
    </source>
</reference>
<dbReference type="EMBL" id="LXQA010285867">
    <property type="protein sequence ID" value="MCI40952.1"/>
    <property type="molecule type" value="Genomic_DNA"/>
</dbReference>
<dbReference type="Pfam" id="PF03732">
    <property type="entry name" value="Retrotrans_gag"/>
    <property type="match status" value="1"/>
</dbReference>
<sequence length="98" mass="11275">MGQRATKNASCSILVTWAGFREAFLRKYFPADVQNKKEMEFLGLSQGTMSVAEYAAKFKDLIRYRPHYNNADNERSKCVKFENGLRQEIKAGIGYQEL</sequence>
<evidence type="ECO:0000313" key="3">
    <source>
        <dbReference type="Proteomes" id="UP000265520"/>
    </source>
</evidence>
<dbReference type="AlphaFoldDB" id="A0A392RXS7"/>
<proteinExistence type="predicted"/>
<evidence type="ECO:0000313" key="2">
    <source>
        <dbReference type="EMBL" id="MCI40952.1"/>
    </source>
</evidence>
<feature type="non-terminal residue" evidence="2">
    <location>
        <position position="98"/>
    </location>
</feature>
<feature type="domain" description="Retrotransposon gag" evidence="1">
    <location>
        <begin position="14"/>
        <end position="87"/>
    </location>
</feature>
<keyword evidence="3" id="KW-1185">Reference proteome</keyword>
<dbReference type="Proteomes" id="UP000265520">
    <property type="component" value="Unassembled WGS sequence"/>
</dbReference>
<accession>A0A392RXS7</accession>
<name>A0A392RXS7_9FABA</name>